<accession>A0ABN9P666</accession>
<protein>
    <submittedName>
        <fullName evidence="2">Uncharacterized protein</fullName>
    </submittedName>
</protein>
<keyword evidence="3" id="KW-1185">Reference proteome</keyword>
<proteinExistence type="predicted"/>
<organism evidence="2 3">
    <name type="scientific">Prorocentrum cordatum</name>
    <dbReference type="NCBI Taxonomy" id="2364126"/>
    <lineage>
        <taxon>Eukaryota</taxon>
        <taxon>Sar</taxon>
        <taxon>Alveolata</taxon>
        <taxon>Dinophyceae</taxon>
        <taxon>Prorocentrales</taxon>
        <taxon>Prorocentraceae</taxon>
        <taxon>Prorocentrum</taxon>
    </lineage>
</organism>
<feature type="region of interest" description="Disordered" evidence="1">
    <location>
        <begin position="46"/>
        <end position="65"/>
    </location>
</feature>
<evidence type="ECO:0000313" key="2">
    <source>
        <dbReference type="EMBL" id="CAK0788140.1"/>
    </source>
</evidence>
<dbReference type="Proteomes" id="UP001189429">
    <property type="component" value="Unassembled WGS sequence"/>
</dbReference>
<sequence>MLGHGSVHAAPQLLQVLPQLLQAPLLDLTALGPLRRSVECEGTDDPFRRTAARTSGHRRTEDQRRTVAPDVRKAFAPLVPMLEPCWGTHVCAVLLARALRCVWTV</sequence>
<dbReference type="EMBL" id="CAUYUJ010000002">
    <property type="protein sequence ID" value="CAK0788140.1"/>
    <property type="molecule type" value="Genomic_DNA"/>
</dbReference>
<evidence type="ECO:0000313" key="3">
    <source>
        <dbReference type="Proteomes" id="UP001189429"/>
    </source>
</evidence>
<evidence type="ECO:0000256" key="1">
    <source>
        <dbReference type="SAM" id="MobiDB-lite"/>
    </source>
</evidence>
<gene>
    <name evidence="2" type="ORF">PCOR1329_LOCUS96</name>
</gene>
<comment type="caution">
    <text evidence="2">The sequence shown here is derived from an EMBL/GenBank/DDBJ whole genome shotgun (WGS) entry which is preliminary data.</text>
</comment>
<reference evidence="2" key="1">
    <citation type="submission" date="2023-10" db="EMBL/GenBank/DDBJ databases">
        <authorList>
            <person name="Chen Y."/>
            <person name="Shah S."/>
            <person name="Dougan E. K."/>
            <person name="Thang M."/>
            <person name="Chan C."/>
        </authorList>
    </citation>
    <scope>NUCLEOTIDE SEQUENCE [LARGE SCALE GENOMIC DNA]</scope>
</reference>
<name>A0ABN9P666_9DINO</name>